<dbReference type="PANTHER" id="PTHR42695:SF5">
    <property type="entry name" value="GLUTAMINE AMIDOTRANSFERASE YLR126C-RELATED"/>
    <property type="match status" value="1"/>
</dbReference>
<name>A0A8H5HHM2_9AGAR</name>
<dbReference type="PANTHER" id="PTHR42695">
    <property type="entry name" value="GLUTAMINE AMIDOTRANSFERASE YLR126C-RELATED"/>
    <property type="match status" value="1"/>
</dbReference>
<evidence type="ECO:0000259" key="2">
    <source>
        <dbReference type="Pfam" id="PF00117"/>
    </source>
</evidence>
<dbReference type="CDD" id="cd01741">
    <property type="entry name" value="GATase1_1"/>
    <property type="match status" value="1"/>
</dbReference>
<reference evidence="3 4" key="1">
    <citation type="journal article" date="2020" name="ISME J.">
        <title>Uncovering the hidden diversity of litter-decomposition mechanisms in mushroom-forming fungi.</title>
        <authorList>
            <person name="Floudas D."/>
            <person name="Bentzer J."/>
            <person name="Ahren D."/>
            <person name="Johansson T."/>
            <person name="Persson P."/>
            <person name="Tunlid A."/>
        </authorList>
    </citation>
    <scope>NUCLEOTIDE SEQUENCE [LARGE SCALE GENOMIC DNA]</scope>
    <source>
        <strain evidence="3 4">CBS 406.79</strain>
    </source>
</reference>
<dbReference type="EMBL" id="JAACJN010000047">
    <property type="protein sequence ID" value="KAF5383389.1"/>
    <property type="molecule type" value="Genomic_DNA"/>
</dbReference>
<feature type="region of interest" description="Disordered" evidence="1">
    <location>
        <begin position="201"/>
        <end position="220"/>
    </location>
</feature>
<dbReference type="Gene3D" id="3.40.50.880">
    <property type="match status" value="1"/>
</dbReference>
<dbReference type="OrthoDB" id="92161at2759"/>
<dbReference type="InterPro" id="IPR017926">
    <property type="entry name" value="GATASE"/>
</dbReference>
<dbReference type="GO" id="GO:0005829">
    <property type="term" value="C:cytosol"/>
    <property type="evidence" value="ECO:0007669"/>
    <property type="project" value="TreeGrafter"/>
</dbReference>
<dbReference type="Pfam" id="PF00117">
    <property type="entry name" value="GATase"/>
    <property type="match status" value="1"/>
</dbReference>
<protein>
    <recommendedName>
        <fullName evidence="2">Glutamine amidotransferase domain-containing protein</fullName>
    </recommendedName>
</protein>
<evidence type="ECO:0000313" key="3">
    <source>
        <dbReference type="EMBL" id="KAF5383389.1"/>
    </source>
</evidence>
<dbReference type="SUPFAM" id="SSF52317">
    <property type="entry name" value="Class I glutamine amidotransferase-like"/>
    <property type="match status" value="1"/>
</dbReference>
<dbReference type="Proteomes" id="UP000518752">
    <property type="component" value="Unassembled WGS sequence"/>
</dbReference>
<keyword evidence="4" id="KW-1185">Reference proteome</keyword>
<organism evidence="3 4">
    <name type="scientific">Collybiopsis confluens</name>
    <dbReference type="NCBI Taxonomy" id="2823264"/>
    <lineage>
        <taxon>Eukaryota</taxon>
        <taxon>Fungi</taxon>
        <taxon>Dikarya</taxon>
        <taxon>Basidiomycota</taxon>
        <taxon>Agaricomycotina</taxon>
        <taxon>Agaricomycetes</taxon>
        <taxon>Agaricomycetidae</taxon>
        <taxon>Agaricales</taxon>
        <taxon>Marasmiineae</taxon>
        <taxon>Omphalotaceae</taxon>
        <taxon>Collybiopsis</taxon>
    </lineage>
</organism>
<evidence type="ECO:0000256" key="1">
    <source>
        <dbReference type="SAM" id="MobiDB-lite"/>
    </source>
</evidence>
<feature type="domain" description="Glutamine amidotransferase" evidence="2">
    <location>
        <begin position="58"/>
        <end position="178"/>
    </location>
</feature>
<dbReference type="AlphaFoldDB" id="A0A8H5HHM2"/>
<dbReference type="InterPro" id="IPR029062">
    <property type="entry name" value="Class_I_gatase-like"/>
</dbReference>
<comment type="caution">
    <text evidence="3">The sequence shown here is derived from an EMBL/GenBank/DDBJ whole genome shotgun (WGS) entry which is preliminary data.</text>
</comment>
<gene>
    <name evidence="3" type="ORF">D9757_006079</name>
</gene>
<proteinExistence type="predicted"/>
<dbReference type="GO" id="GO:0005634">
    <property type="term" value="C:nucleus"/>
    <property type="evidence" value="ECO:0007669"/>
    <property type="project" value="TreeGrafter"/>
</dbReference>
<accession>A0A8H5HHM2</accession>
<dbReference type="InterPro" id="IPR044992">
    <property type="entry name" value="ChyE-like"/>
</dbReference>
<sequence>MVTKSIALLVCDTPIPEVVAEHGEYPGIFTELMQKSLPEGSEDWDFKLDAYDVVTKMEYPSEDEIESYDAFMYTGSAASAYANIEWIHKLISFTAHLVKDHPKIKIFAICFGHQIVSLALGGNCVKNKGKWEVGPTKLRLTDVGTELFGIGDQITIQEMHQDHVPFVPKGFHLLASTNVSLNQGMLSTIGTEYQFTPSLESRVIDPPSSSPRPSPHLLFH</sequence>
<evidence type="ECO:0000313" key="4">
    <source>
        <dbReference type="Proteomes" id="UP000518752"/>
    </source>
</evidence>